<reference evidence="9 10" key="1">
    <citation type="journal article" date="2012" name="PLoS ONE">
        <title>Sequence and analysis of the genome of the pathogenic yeast Candida orthopsilosis.</title>
        <authorList>
            <person name="Riccombeni A."/>
            <person name="Vidanes G."/>
            <person name="Proux-Wera E."/>
            <person name="Wolfe K.H."/>
            <person name="Butler G."/>
        </authorList>
    </citation>
    <scope>NUCLEOTIDE SEQUENCE [LARGE SCALE GENOMIC DNA]</scope>
    <source>
        <strain evidence="9 10">Co 90-125</strain>
    </source>
</reference>
<sequence>MVKRHKHQHQRSPSDASPSQEGILRSGTPHSNLSRNLSYQSLDSYRLHSPTSDHNDIQSRSRAPSPPPLLHHRINSQSSRTATSPIHSHHRLHHPRPLVRSYSTRGYISPYSRSPNRSQSIDSVDPIDATDQNFHLINAILAHSRPASPVSTTAQTFTTESQRGEPALNRAITAYTTANASKPRANNILNLSQRVLTWLYSISLIIIIIVMLAFIAVTPIDVIVQTLRATNAIAVKTFLVIIVCVAFLFFSLIMYLGRVYSFRVAMNDVSSKSLYIPFEGDYPNDVFHYIDSKLKYSVDVGRKAGPLHQDYPINHPGLSPPEYIQNRNPGMEGKLLPPNISYEDVLQSLSDKFQIGKVFTVEDLPVNLSVKEMLLSIYKQILEVEEPSHLSKNMPDIPGLIATYEKCRFGGGLIDEKDLFTLMVEIDKYGQLCQNDFQSKLPRKRRMVRSSQSSNTYDAGEGGYLSSSDFRYFSSAIFDDSNEPNYAAQYDQYGYDYDEYDDEGESSTTGDEDHSKKVNEATNLKPFAFKPHYNAPKNGQEQNERQQQLSQDDQDRESKDEKEQLYRPLRRQSSVSSSKSVIRNKLALNHNASRHTLSNLTYDGGDGLGDTHSLFRHRSGYVTDSENEDDYDHGSGGRISHIPIPRIRVHGRDEEEDVDNDEDVRGEEEGGYDDGDDGDDDDDGESFYRFRRREHSSIKTNHS</sequence>
<feature type="compositionally biased region" description="Polar residues" evidence="8">
    <location>
        <begin position="102"/>
        <end position="122"/>
    </location>
</feature>
<evidence type="ECO:0000256" key="8">
    <source>
        <dbReference type="SAM" id="MobiDB-lite"/>
    </source>
</evidence>
<organism evidence="9 10">
    <name type="scientific">Candida orthopsilosis (strain 90-125)</name>
    <name type="common">Yeast</name>
    <dbReference type="NCBI Taxonomy" id="1136231"/>
    <lineage>
        <taxon>Eukaryota</taxon>
        <taxon>Fungi</taxon>
        <taxon>Dikarya</taxon>
        <taxon>Ascomycota</taxon>
        <taxon>Saccharomycotina</taxon>
        <taxon>Pichiomycetes</taxon>
        <taxon>Debaryomycetaceae</taxon>
        <taxon>Candida/Lodderomyces clade</taxon>
        <taxon>Candida</taxon>
    </lineage>
</organism>
<dbReference type="eggNOG" id="ENOG502RAJJ">
    <property type="taxonomic scope" value="Eukaryota"/>
</dbReference>
<dbReference type="RefSeq" id="XP_003867952.1">
    <property type="nucleotide sequence ID" value="XM_003867904.1"/>
</dbReference>
<dbReference type="HOGENOM" id="CLU_392310_0_0_1"/>
<dbReference type="AlphaFoldDB" id="H8X1W0"/>
<feature type="region of interest" description="Disordered" evidence="8">
    <location>
        <begin position="522"/>
        <end position="580"/>
    </location>
</feature>
<feature type="compositionally biased region" description="Basic and acidic residues" evidence="8">
    <location>
        <begin position="556"/>
        <end position="565"/>
    </location>
</feature>
<dbReference type="InterPro" id="IPR038869">
    <property type="entry name" value="DLT1"/>
</dbReference>
<accession>H8X1W0</accession>
<comment type="function">
    <text evidence="1 7">Required for growth under high-pressure and low-temperature conditions.</text>
</comment>
<evidence type="ECO:0000256" key="6">
    <source>
        <dbReference type="ARBA" id="ARBA00023136"/>
    </source>
</evidence>
<dbReference type="KEGG" id="cot:CORT_0B08110"/>
<proteinExistence type="inferred from homology"/>
<feature type="transmembrane region" description="Helical" evidence="7">
    <location>
        <begin position="195"/>
        <end position="217"/>
    </location>
</feature>
<dbReference type="OrthoDB" id="4096362at2759"/>
<evidence type="ECO:0000256" key="5">
    <source>
        <dbReference type="ARBA" id="ARBA00022989"/>
    </source>
</evidence>
<protein>
    <recommendedName>
        <fullName evidence="3 7">Defect at low temperature protein 1</fullName>
    </recommendedName>
</protein>
<evidence type="ECO:0000256" key="2">
    <source>
        <dbReference type="ARBA" id="ARBA00005550"/>
    </source>
</evidence>
<feature type="transmembrane region" description="Helical" evidence="7">
    <location>
        <begin position="237"/>
        <end position="256"/>
    </location>
</feature>
<evidence type="ECO:0000256" key="3">
    <source>
        <dbReference type="ARBA" id="ARBA00021353"/>
    </source>
</evidence>
<keyword evidence="10" id="KW-1185">Reference proteome</keyword>
<dbReference type="GO" id="GO:0016020">
    <property type="term" value="C:membrane"/>
    <property type="evidence" value="ECO:0007669"/>
    <property type="project" value="UniProtKB-SubCell"/>
</dbReference>
<dbReference type="Proteomes" id="UP000005018">
    <property type="component" value="Chromosome 2"/>
</dbReference>
<evidence type="ECO:0000313" key="9">
    <source>
        <dbReference type="EMBL" id="CCG22516.1"/>
    </source>
</evidence>
<feature type="region of interest" description="Disordered" evidence="8">
    <location>
        <begin position="1"/>
        <end position="122"/>
    </location>
</feature>
<dbReference type="PANTHER" id="PTHR40021:SF1">
    <property type="entry name" value="DEFECT AT LOW TEMPERATURE PROTEIN 1"/>
    <property type="match status" value="1"/>
</dbReference>
<feature type="compositionally biased region" description="Basic residues" evidence="8">
    <location>
        <begin position="1"/>
        <end position="10"/>
    </location>
</feature>
<keyword evidence="5 7" id="KW-1133">Transmembrane helix</keyword>
<gene>
    <name evidence="7" type="primary">DLT1</name>
    <name evidence="9" type="ORF">CORT_0B08110</name>
</gene>
<keyword evidence="6 7" id="KW-0472">Membrane</keyword>
<feature type="region of interest" description="Disordered" evidence="8">
    <location>
        <begin position="497"/>
        <end position="516"/>
    </location>
</feature>
<comment type="subcellular location">
    <subcellularLocation>
        <location evidence="7">Membrane</location>
        <topology evidence="7">Multi-pass membrane protein</topology>
    </subcellularLocation>
</comment>
<evidence type="ECO:0000256" key="1">
    <source>
        <dbReference type="ARBA" id="ARBA00002489"/>
    </source>
</evidence>
<feature type="compositionally biased region" description="Basic residues" evidence="8">
    <location>
        <begin position="87"/>
        <end position="97"/>
    </location>
</feature>
<evidence type="ECO:0000256" key="4">
    <source>
        <dbReference type="ARBA" id="ARBA00022692"/>
    </source>
</evidence>
<evidence type="ECO:0000256" key="7">
    <source>
        <dbReference type="RuleBase" id="RU367100"/>
    </source>
</evidence>
<dbReference type="EMBL" id="HE681720">
    <property type="protein sequence ID" value="CCG22516.1"/>
    <property type="molecule type" value="Genomic_DNA"/>
</dbReference>
<dbReference type="PANTHER" id="PTHR40021">
    <property type="entry name" value="DEFECT AT LOW TEMPERATURE PROTEIN 1"/>
    <property type="match status" value="1"/>
</dbReference>
<evidence type="ECO:0000313" key="10">
    <source>
        <dbReference type="Proteomes" id="UP000005018"/>
    </source>
</evidence>
<feature type="compositionally biased region" description="Acidic residues" evidence="8">
    <location>
        <begin position="654"/>
        <end position="685"/>
    </location>
</feature>
<comment type="similarity">
    <text evidence="2 7">Belongs to the DLT1 family.</text>
</comment>
<feature type="region of interest" description="Disordered" evidence="8">
    <location>
        <begin position="621"/>
        <end position="703"/>
    </location>
</feature>
<feature type="compositionally biased region" description="Polar residues" evidence="8">
    <location>
        <begin position="11"/>
        <end position="20"/>
    </location>
</feature>
<feature type="compositionally biased region" description="Polar residues" evidence="8">
    <location>
        <begin position="28"/>
        <end position="43"/>
    </location>
</feature>
<name>H8X1W0_CANO9</name>
<dbReference type="GeneID" id="14538852"/>
<keyword evidence="4 7" id="KW-0812">Transmembrane</keyword>